<name>A0E8D1_PARTE</name>
<organism evidence="1 2">
    <name type="scientific">Paramecium tetraurelia</name>
    <dbReference type="NCBI Taxonomy" id="5888"/>
    <lineage>
        <taxon>Eukaryota</taxon>
        <taxon>Sar</taxon>
        <taxon>Alveolata</taxon>
        <taxon>Ciliophora</taxon>
        <taxon>Intramacronucleata</taxon>
        <taxon>Oligohymenophorea</taxon>
        <taxon>Peniculida</taxon>
        <taxon>Parameciidae</taxon>
        <taxon>Paramecium</taxon>
    </lineage>
</organism>
<keyword evidence="2" id="KW-1185">Reference proteome</keyword>
<dbReference type="AlphaFoldDB" id="A0E8D1"/>
<dbReference type="EMBL" id="CT868663">
    <property type="protein sequence ID" value="CAK91548.1"/>
    <property type="molecule type" value="Genomic_DNA"/>
</dbReference>
<dbReference type="OrthoDB" id="309130at2759"/>
<sequence>MDFCYWHENQSISDTTSQQYFSYNSISSGPYQLSGDMKNPQMDATELSLYGKENYSLARNTEKQILINSSAENIPLELLQIIAEKSNNIEKHLQVFIPYSNDEQLLQYYLKQKKFTIYTLDDDQVYLNKLKKQKIFQQLKYVKQQELVNNFDLKIFNCCSQTDRMFKFLETTRINSISTNQVFILDYCHNLHEIISKIMKDQETYKEELMLVTIKSIKKYYVFFTGKMSSTEGLSRLQTIQQILLEDAESDLNCPNQIKMLLKYLMDEKFTLQKILQIIGSIKQKHADELKKQQSDSILLMFLRKLIKNKIVDQSKIHQIYPSIPINHLTKTKLTSSQKDIIQNNMNSYDRVNNSRFQIKM</sequence>
<protein>
    <submittedName>
        <fullName evidence="1">Uncharacterized protein</fullName>
    </submittedName>
</protein>
<dbReference type="HOGENOM" id="CLU_768275_0_0_1"/>
<dbReference type="OMA" id="PYSNDEQ"/>
<reference evidence="1 2" key="1">
    <citation type="journal article" date="2006" name="Nature">
        <title>Global trends of whole-genome duplications revealed by the ciliate Paramecium tetraurelia.</title>
        <authorList>
            <consortium name="Genoscope"/>
            <person name="Aury J.-M."/>
            <person name="Jaillon O."/>
            <person name="Duret L."/>
            <person name="Noel B."/>
            <person name="Jubin C."/>
            <person name="Porcel B.M."/>
            <person name="Segurens B."/>
            <person name="Daubin V."/>
            <person name="Anthouard V."/>
            <person name="Aiach N."/>
            <person name="Arnaiz O."/>
            <person name="Billaut A."/>
            <person name="Beisson J."/>
            <person name="Blanc I."/>
            <person name="Bouhouche K."/>
            <person name="Camara F."/>
            <person name="Duharcourt S."/>
            <person name="Guigo R."/>
            <person name="Gogendeau D."/>
            <person name="Katinka M."/>
            <person name="Keller A.-M."/>
            <person name="Kissmehl R."/>
            <person name="Klotz C."/>
            <person name="Koll F."/>
            <person name="Le Moue A."/>
            <person name="Lepere C."/>
            <person name="Malinsky S."/>
            <person name="Nowacki M."/>
            <person name="Nowak J.K."/>
            <person name="Plattner H."/>
            <person name="Poulain J."/>
            <person name="Ruiz F."/>
            <person name="Serrano V."/>
            <person name="Zagulski M."/>
            <person name="Dessen P."/>
            <person name="Betermier M."/>
            <person name="Weissenbach J."/>
            <person name="Scarpelli C."/>
            <person name="Schachter V."/>
            <person name="Sperling L."/>
            <person name="Meyer E."/>
            <person name="Cohen J."/>
            <person name="Wincker P."/>
        </authorList>
    </citation>
    <scope>NUCLEOTIDE SEQUENCE [LARGE SCALE GENOMIC DNA]</scope>
    <source>
        <strain evidence="1 2">Stock d4-2</strain>
    </source>
</reference>
<proteinExistence type="predicted"/>
<gene>
    <name evidence="1" type="ORF">GSPATT00024276001</name>
</gene>
<dbReference type="GeneID" id="5044730"/>
<dbReference type="KEGG" id="ptm:GSPATT00024276001"/>
<evidence type="ECO:0000313" key="1">
    <source>
        <dbReference type="EMBL" id="CAK91548.1"/>
    </source>
</evidence>
<dbReference type="InParanoid" id="A0E8D1"/>
<accession>A0E8D1</accession>
<evidence type="ECO:0000313" key="2">
    <source>
        <dbReference type="Proteomes" id="UP000000600"/>
    </source>
</evidence>
<dbReference type="Proteomes" id="UP000000600">
    <property type="component" value="Unassembled WGS sequence"/>
</dbReference>
<dbReference type="RefSeq" id="XP_001458945.1">
    <property type="nucleotide sequence ID" value="XM_001458908.1"/>
</dbReference>